<accession>A0ABT9Q9X7</accession>
<proteinExistence type="predicted"/>
<reference evidence="1 2" key="1">
    <citation type="submission" date="2023-07" db="EMBL/GenBank/DDBJ databases">
        <title>Sequencing the genomes of 1000 actinobacteria strains.</title>
        <authorList>
            <person name="Klenk H.-P."/>
        </authorList>
    </citation>
    <scope>NUCLEOTIDE SEQUENCE [LARGE SCALE GENOMIC DNA]</scope>
    <source>
        <strain evidence="1 2">DSM 46740</strain>
    </source>
</reference>
<dbReference type="RefSeq" id="WP_307557827.1">
    <property type="nucleotide sequence ID" value="NZ_JAUSQU010000001.1"/>
</dbReference>
<sequence length="122" mass="13111">MSEPTPLSYLTADLYPASGAAPISDTFIQADASVRLTTNVAAAAAYARDLLWCYARPRPRPPAARQLSVHHAPQLNTTRLNALFSAAPRRGIGPNLNAAVLPGEHGHPVLGRRSDDAHLRIR</sequence>
<dbReference type="EMBL" id="JAUSQU010000001">
    <property type="protein sequence ID" value="MDP9843566.1"/>
    <property type="molecule type" value="Genomic_DNA"/>
</dbReference>
<name>A0ABT9Q9X7_9ACTN</name>
<comment type="caution">
    <text evidence="1">The sequence shown here is derived from an EMBL/GenBank/DDBJ whole genome shotgun (WGS) entry which is preliminary data.</text>
</comment>
<evidence type="ECO:0000313" key="1">
    <source>
        <dbReference type="EMBL" id="MDP9843566.1"/>
    </source>
</evidence>
<organism evidence="1 2">
    <name type="scientific">Streptosporangium lutulentum</name>
    <dbReference type="NCBI Taxonomy" id="1461250"/>
    <lineage>
        <taxon>Bacteria</taxon>
        <taxon>Bacillati</taxon>
        <taxon>Actinomycetota</taxon>
        <taxon>Actinomycetes</taxon>
        <taxon>Streptosporangiales</taxon>
        <taxon>Streptosporangiaceae</taxon>
        <taxon>Streptosporangium</taxon>
    </lineage>
</organism>
<keyword evidence="2" id="KW-1185">Reference proteome</keyword>
<gene>
    <name evidence="1" type="ORF">J2853_002777</name>
</gene>
<dbReference type="Proteomes" id="UP001225356">
    <property type="component" value="Unassembled WGS sequence"/>
</dbReference>
<protein>
    <submittedName>
        <fullName evidence="1">Uncharacterized protein</fullName>
    </submittedName>
</protein>
<evidence type="ECO:0000313" key="2">
    <source>
        <dbReference type="Proteomes" id="UP001225356"/>
    </source>
</evidence>